<proteinExistence type="predicted"/>
<accession>A0ABP8MFC5</accession>
<evidence type="ECO:0000313" key="1">
    <source>
        <dbReference type="EMBL" id="GAA4447814.1"/>
    </source>
</evidence>
<sequence>MPAVDGIWISFCVRKDTTVKEPLAVVRAEIKEGEVPISEASRVGEWESGRVGEWESGRVGEWESGRVGEWESGRVGEWESGRVVENLETGDRNE</sequence>
<organism evidence="1 2">
    <name type="scientific">Novipirellula rosea</name>
    <dbReference type="NCBI Taxonomy" id="1031540"/>
    <lineage>
        <taxon>Bacteria</taxon>
        <taxon>Pseudomonadati</taxon>
        <taxon>Planctomycetota</taxon>
        <taxon>Planctomycetia</taxon>
        <taxon>Pirellulales</taxon>
        <taxon>Pirellulaceae</taxon>
        <taxon>Novipirellula</taxon>
    </lineage>
</organism>
<evidence type="ECO:0000313" key="2">
    <source>
        <dbReference type="Proteomes" id="UP001500840"/>
    </source>
</evidence>
<gene>
    <name evidence="1" type="ORF">GCM10023156_10230</name>
</gene>
<dbReference type="Proteomes" id="UP001500840">
    <property type="component" value="Unassembled WGS sequence"/>
</dbReference>
<dbReference type="EMBL" id="BAABGA010000012">
    <property type="protein sequence ID" value="GAA4447814.1"/>
    <property type="molecule type" value="Genomic_DNA"/>
</dbReference>
<keyword evidence="2" id="KW-1185">Reference proteome</keyword>
<name>A0ABP8MFC5_9BACT</name>
<comment type="caution">
    <text evidence="1">The sequence shown here is derived from an EMBL/GenBank/DDBJ whole genome shotgun (WGS) entry which is preliminary data.</text>
</comment>
<protein>
    <submittedName>
        <fullName evidence="1">Uncharacterized protein</fullName>
    </submittedName>
</protein>
<reference evidence="2" key="1">
    <citation type="journal article" date="2019" name="Int. J. Syst. Evol. Microbiol.">
        <title>The Global Catalogue of Microorganisms (GCM) 10K type strain sequencing project: providing services to taxonomists for standard genome sequencing and annotation.</title>
        <authorList>
            <consortium name="The Broad Institute Genomics Platform"/>
            <consortium name="The Broad Institute Genome Sequencing Center for Infectious Disease"/>
            <person name="Wu L."/>
            <person name="Ma J."/>
        </authorList>
    </citation>
    <scope>NUCLEOTIDE SEQUENCE [LARGE SCALE GENOMIC DNA]</scope>
    <source>
        <strain evidence="2">JCM 17759</strain>
    </source>
</reference>